<reference evidence="9" key="1">
    <citation type="journal article" date="2015" name="PLoS ONE">
        <title>Comprehensive Evaluation of Toxoplasma gondii VEG and Neospora caninum LIV Genomes with Tachyzoite Stage Transcriptome and Proteome Defines Novel Transcript Features.</title>
        <authorList>
            <person name="Ramaprasad A."/>
            <person name="Mourier T."/>
            <person name="Naeem R."/>
            <person name="Malas T.B."/>
            <person name="Moussa E."/>
            <person name="Panigrahi A."/>
            <person name="Vermont S.J."/>
            <person name="Otto T.D."/>
            <person name="Wastling J."/>
            <person name="Pain A."/>
        </authorList>
    </citation>
    <scope>NUCLEOTIDE SEQUENCE</scope>
    <source>
        <strain evidence="9">VEG</strain>
    </source>
</reference>
<evidence type="ECO:0000259" key="8">
    <source>
        <dbReference type="Pfam" id="PF24762"/>
    </source>
</evidence>
<comment type="subcellular location">
    <subcellularLocation>
        <location evidence="1">Cell projection</location>
        <location evidence="1">Cilium</location>
    </subcellularLocation>
</comment>
<name>A0A0F7V3P4_TOXGV</name>
<keyword evidence="5" id="KW-0966">Cell projection</keyword>
<dbReference type="GO" id="GO:0030991">
    <property type="term" value="C:intraciliary transport particle A"/>
    <property type="evidence" value="ECO:0007669"/>
    <property type="project" value="TreeGrafter"/>
</dbReference>
<feature type="region of interest" description="Disordered" evidence="6">
    <location>
        <begin position="1"/>
        <end position="22"/>
    </location>
</feature>
<dbReference type="GO" id="GO:0035721">
    <property type="term" value="P:intraciliary retrograde transport"/>
    <property type="evidence" value="ECO:0007669"/>
    <property type="project" value="TreeGrafter"/>
</dbReference>
<dbReference type="Gene3D" id="1.25.40.10">
    <property type="entry name" value="Tetratricopeptide repeat domain"/>
    <property type="match status" value="1"/>
</dbReference>
<keyword evidence="2" id="KW-0853">WD repeat</keyword>
<evidence type="ECO:0000259" key="7">
    <source>
        <dbReference type="Pfam" id="PF24760"/>
    </source>
</evidence>
<dbReference type="InterPro" id="IPR036322">
    <property type="entry name" value="WD40_repeat_dom_sf"/>
</dbReference>
<dbReference type="PANTHER" id="PTHR15722:SF7">
    <property type="entry name" value="INTRAFLAGELLAR TRANSPORT PROTEIN 140 HOMOLOG"/>
    <property type="match status" value="1"/>
</dbReference>
<gene>
    <name evidence="9" type="ORF">BN1205_030700</name>
</gene>
<evidence type="ECO:0000256" key="2">
    <source>
        <dbReference type="ARBA" id="ARBA00022574"/>
    </source>
</evidence>
<evidence type="ECO:0000313" key="9">
    <source>
        <dbReference type="EMBL" id="CEL77095.1"/>
    </source>
</evidence>
<accession>A0A0F7V3P4</accession>
<feature type="region of interest" description="Disordered" evidence="6">
    <location>
        <begin position="1357"/>
        <end position="1378"/>
    </location>
</feature>
<feature type="domain" description="IF140/IFT172/WDR19 TPR" evidence="8">
    <location>
        <begin position="820"/>
        <end position="960"/>
    </location>
</feature>
<dbReference type="InterPro" id="IPR056168">
    <property type="entry name" value="TPR_IF140/IFT172/WDR19"/>
</dbReference>
<evidence type="ECO:0000256" key="6">
    <source>
        <dbReference type="SAM" id="MobiDB-lite"/>
    </source>
</evidence>
<evidence type="ECO:0000256" key="5">
    <source>
        <dbReference type="ARBA" id="ARBA00023273"/>
    </source>
</evidence>
<keyword evidence="3" id="KW-0677">Repeat</keyword>
<evidence type="ECO:0000256" key="4">
    <source>
        <dbReference type="ARBA" id="ARBA00023069"/>
    </source>
</evidence>
<organism evidence="9">
    <name type="scientific">Toxoplasma gondii (strain ATCC 50861 / VEG)</name>
    <dbReference type="NCBI Taxonomy" id="432359"/>
    <lineage>
        <taxon>Eukaryota</taxon>
        <taxon>Sar</taxon>
        <taxon>Alveolata</taxon>
        <taxon>Apicomplexa</taxon>
        <taxon>Conoidasida</taxon>
        <taxon>Coccidia</taxon>
        <taxon>Eucoccidiorida</taxon>
        <taxon>Eimeriorina</taxon>
        <taxon>Sarcocystidae</taxon>
        <taxon>Toxoplasma</taxon>
    </lineage>
</organism>
<dbReference type="Pfam" id="PF24762">
    <property type="entry name" value="TPR_IF140-IFT172"/>
    <property type="match status" value="3"/>
</dbReference>
<sequence>MSLRLSSILAGGEPTNPRPAWSGARSQIPLLAVSTENREVVLVVTKHGETAARIQNTPSARDGEESQRAHVSALRWHPQQDTLFIGWTSGRISWWDHRNATNRSEDIPEEGSIKVIDLPHSTAITHIAISPKGELCISIESSGTAVVSSVGTDGSAEMILSPSCEYHQQEEILFVSDVGRMVAPATRGNQPFFSRRIPGWSMKLITLVSVSEGTLQPCLCFSSTTWRRQTASYFLQIKHFELIHEGDNGSCSSIAVFEGNDEAIAVSGKATLSLLFWIEPAIAADAGLIAIQSGFTEISLFMEKPREGDAGENAEWSAGGMDTIRPASPFFLGDSLPSTLSTRFSTRQPFTGLTINKSMLVVFSTQLITVFKVTEDQGSLLACPVSCIETLGVTGAVAYFDGSVTTLFVATPRGVLLMSLEGQDRGFLPQRHAMDPVCPHSPAPKHIWLKGDTLGVMSTDNCISVWRLGKGAPALLSTEKVEASCTEDDTIVVKSITGAKDGSRISFILQRRKQKNYRPDSAQNLTLDERGNLPVPLAEDTSAECVTEENAEEALGIFDVSTTNFWIYGLEILRGTKLTFHQWDERDVRLLVCCVWRPENPPVADPLKDKRGSPRLRQMNSRSRPYIVTFFIDHDGRLAEQECIPMCVGLVEANSASASPRWYLTDSLTSSGSPEDSSVDGNTEYLPTRNVQLVPICMDTPCFVLVYFETASCHSRGSSSVSKERAAAGVQSTTLGTYSWMQSPRNDDQGQTCKHSLINDNKEAEPASSDRINLRMTQHPACPRLVKRLMSDFRRSNHKALTEEVISSVMDVSYHLAFNNVGKAYQALSLATSSKQLCREMAKISIKARRLDIALKCIEKLKMPKLQAVLRKAEHQADEVKLAFAAIHLGLDDEVEPLCRSCGRADLLEAWLQANGRWDEALQVAERAGRLYALHSHYSYGLYLENAGDYSSALNHLQLSRAMPCNLSNTVSSGCPISESGFGSVPERPLVSAQSVSDFASTVSAEEANSTSSPTESSLQHKTTMATGLRCESPRILRLAEMTGDAEAFLHRQADPQLYRWQGFRIEKQAWEAEQEPVASRVVSERHKRSLVTSKQDGVALGPQGSSVDLTNTFAGAKVPNQLDKLGPQARRKEALLKQALMWYSRGNLHSHKVRVLCSMDQIDEARKVCSETGDQEACLVLAHELEKRGEVREAVKLYTNAGRLRKALSLGHHEELDSDLMAAALNASPEDLVAAATSLYERREYEKAVALFRKAGQLDTALQVCLAANLRDSLRLLAEEATPSNDHSVIEKCASVFVEAGLIDRAVQLLAKTKHFDSALKLCESHDFALSDSLVNALTPSKEDAVHCISTTAGNWRDNSPAAGDSEESGSDPDREERTALEARRAVLVRLGKICLRQKLFHLACRSFTAAAEIVAAVDCLIKTGDTDKIIYFANTARHPDVYISAANYLQGLDHFSDEKIRNSIVSFYQKANAFPKLAAFYINVAQIEIEERSAYEQALSALQESRNYLVQCPDAEKKIDLLDVRIDIITRYIEATRLRAEDPDAMVRELVSLLKTPAAEKVLKIGDVFADLGRYYNSIGNFAAVRLLIKKMQERNLHVPPYLIQERTENACDDGGCAVLARGFSDHHDTSLRQVGAPSQWREEAPRYQDVSPELSQGFDERSSAVAFMSDFEEPVRHTENDGLPDDPVDSYWEDARTVEMR</sequence>
<dbReference type="Gene3D" id="2.130.10.10">
    <property type="entry name" value="YVTN repeat-like/Quinoprotein amine dehydrogenase"/>
    <property type="match status" value="1"/>
</dbReference>
<dbReference type="Pfam" id="PF24760">
    <property type="entry name" value="TPR_IF140_C"/>
    <property type="match status" value="1"/>
</dbReference>
<feature type="domain" description="IF140/IFT172/WDR19 TPR" evidence="8">
    <location>
        <begin position="1377"/>
        <end position="1469"/>
    </location>
</feature>
<dbReference type="InterPro" id="IPR015943">
    <property type="entry name" value="WD40/YVTN_repeat-like_dom_sf"/>
</dbReference>
<feature type="region of interest" description="Disordered" evidence="6">
    <location>
        <begin position="1632"/>
        <end position="1658"/>
    </location>
</feature>
<dbReference type="EMBL" id="LN714500">
    <property type="protein sequence ID" value="CEL77095.1"/>
    <property type="molecule type" value="Genomic_DNA"/>
</dbReference>
<feature type="domain" description="IF140/IFT172/WDR19 TPR" evidence="8">
    <location>
        <begin position="1137"/>
        <end position="1346"/>
    </location>
</feature>
<dbReference type="GO" id="GO:0005930">
    <property type="term" value="C:axoneme"/>
    <property type="evidence" value="ECO:0007669"/>
    <property type="project" value="TreeGrafter"/>
</dbReference>
<feature type="domain" description="IF140 C-terminal TPR" evidence="7">
    <location>
        <begin position="1478"/>
        <end position="1595"/>
    </location>
</feature>
<protein>
    <submittedName>
        <fullName evidence="9">Tetratricopeptide repeat-containing protein</fullName>
    </submittedName>
</protein>
<dbReference type="InterPro" id="IPR011990">
    <property type="entry name" value="TPR-like_helical_dom_sf"/>
</dbReference>
<evidence type="ECO:0000256" key="1">
    <source>
        <dbReference type="ARBA" id="ARBA00004138"/>
    </source>
</evidence>
<dbReference type="GO" id="GO:0036064">
    <property type="term" value="C:ciliary basal body"/>
    <property type="evidence" value="ECO:0007669"/>
    <property type="project" value="TreeGrafter"/>
</dbReference>
<feature type="region of interest" description="Disordered" evidence="6">
    <location>
        <begin position="1002"/>
        <end position="1025"/>
    </location>
</feature>
<dbReference type="SUPFAM" id="SSF48452">
    <property type="entry name" value="TPR-like"/>
    <property type="match status" value="2"/>
</dbReference>
<evidence type="ECO:0000256" key="3">
    <source>
        <dbReference type="ARBA" id="ARBA00022737"/>
    </source>
</evidence>
<dbReference type="PANTHER" id="PTHR15722">
    <property type="entry name" value="IFT140/172-RELATED"/>
    <property type="match status" value="1"/>
</dbReference>
<dbReference type="SUPFAM" id="SSF50978">
    <property type="entry name" value="WD40 repeat-like"/>
    <property type="match status" value="1"/>
</dbReference>
<proteinExistence type="predicted"/>
<keyword evidence="4" id="KW-0969">Cilium</keyword>
<dbReference type="InterPro" id="IPR056156">
    <property type="entry name" value="TPR_IF140_C"/>
</dbReference>